<feature type="compositionally biased region" description="Basic residues" evidence="1">
    <location>
        <begin position="30"/>
        <end position="72"/>
    </location>
</feature>
<dbReference type="AlphaFoldDB" id="G0U1X8"/>
<proteinExistence type="predicted"/>
<name>G0U1X8_TRYVY</name>
<sequence length="570" mass="63130">MPKSLAKVRPPSKSRSSASSTTRSKSASPSRRKSRSRSGGKSRKGRRGRSGGRRKRRSRSASRRRSRGKRGASRGSVRPIQTKDSELDNALSPSTLVLEEGQSSLISRHINELEVTLFRPMPEDDRPPLFFDTTACLFSDHGKQIDYVGVGRSMSNGKGLTHKPHAVVSLNSSVEPSTNLLSPAGGTPVVAGDSILVNLKKVSMWSGFTLCATLFTPGACLCDTTDVYYTVKKPNAKVPLAILAVKVDNSEHNSCIVMMIRKVKVNAEVTWELVRIGETLAQQDVKGVVKALQNRGLEDPKKYFLDPSHRLEVMDEYSTDGNNSVDDYYDDDDEVETRLDVSVSSRDCNFDELLANVPRVAREGRRQYNIGRSMLNPFLEGDSSDDDEVMEDALRAVVPSYTDASPVRYDDKTYNVGSSSVKLTRHYVDHREEYGLSNAGSSVKETPLPSLLLASLGELQRLSLGRSPFIRPTVPRELSSILPMVHRRKTCASWKLERSLRSARSSSRGRSRKKKKGRRGGSKKRSSRSPSSKRRRSKKKKGKRTPSPQLEAPDTDLGLVTPRLLSLPSE</sequence>
<accession>G0U1X8</accession>
<feature type="region of interest" description="Disordered" evidence="1">
    <location>
        <begin position="1"/>
        <end position="93"/>
    </location>
</feature>
<gene>
    <name evidence="2" type="ORF">TVY486_0901010</name>
</gene>
<dbReference type="VEuPathDB" id="TriTrypDB:TvY486_0901010"/>
<feature type="region of interest" description="Disordered" evidence="1">
    <location>
        <begin position="496"/>
        <end position="570"/>
    </location>
</feature>
<evidence type="ECO:0000313" key="2">
    <source>
        <dbReference type="EMBL" id="CCC50278.1"/>
    </source>
</evidence>
<protein>
    <submittedName>
        <fullName evidence="2">Uncharacterized protein</fullName>
    </submittedName>
</protein>
<evidence type="ECO:0000256" key="1">
    <source>
        <dbReference type="SAM" id="MobiDB-lite"/>
    </source>
</evidence>
<reference evidence="2" key="1">
    <citation type="journal article" date="2012" name="Proc. Natl. Acad. Sci. U.S.A.">
        <title>Antigenic diversity is generated by distinct evolutionary mechanisms in African trypanosome species.</title>
        <authorList>
            <person name="Jackson A.P."/>
            <person name="Berry A."/>
            <person name="Aslett M."/>
            <person name="Allison H.C."/>
            <person name="Burton P."/>
            <person name="Vavrova-Anderson J."/>
            <person name="Brown R."/>
            <person name="Browne H."/>
            <person name="Corton N."/>
            <person name="Hauser H."/>
            <person name="Gamble J."/>
            <person name="Gilderthorp R."/>
            <person name="Marcello L."/>
            <person name="McQuillan J."/>
            <person name="Otto T.D."/>
            <person name="Quail M.A."/>
            <person name="Sanders M.J."/>
            <person name="van Tonder A."/>
            <person name="Ginger M.L."/>
            <person name="Field M.C."/>
            <person name="Barry J.D."/>
            <person name="Hertz-Fowler C."/>
            <person name="Berriman M."/>
        </authorList>
    </citation>
    <scope>NUCLEOTIDE SEQUENCE</scope>
    <source>
        <strain evidence="2">Y486</strain>
    </source>
</reference>
<dbReference type="EMBL" id="HE573025">
    <property type="protein sequence ID" value="CCC50278.1"/>
    <property type="molecule type" value="Genomic_DNA"/>
</dbReference>
<organism evidence="2">
    <name type="scientific">Trypanosoma vivax (strain Y486)</name>
    <dbReference type="NCBI Taxonomy" id="1055687"/>
    <lineage>
        <taxon>Eukaryota</taxon>
        <taxon>Discoba</taxon>
        <taxon>Euglenozoa</taxon>
        <taxon>Kinetoplastea</taxon>
        <taxon>Metakinetoplastina</taxon>
        <taxon>Trypanosomatida</taxon>
        <taxon>Trypanosomatidae</taxon>
        <taxon>Trypanosoma</taxon>
        <taxon>Duttonella</taxon>
    </lineage>
</organism>
<feature type="compositionally biased region" description="Basic residues" evidence="1">
    <location>
        <begin position="507"/>
        <end position="544"/>
    </location>
</feature>
<feature type="compositionally biased region" description="Low complexity" evidence="1">
    <location>
        <begin position="9"/>
        <end position="29"/>
    </location>
</feature>